<keyword evidence="7 16" id="KW-0812">Transmembrane</keyword>
<dbReference type="Proteomes" id="UP000886339">
    <property type="component" value="Unassembled WGS sequence"/>
</dbReference>
<evidence type="ECO:0000256" key="13">
    <source>
        <dbReference type="ARBA" id="ARBA00023210"/>
    </source>
</evidence>
<dbReference type="GO" id="GO:0071555">
    <property type="term" value="P:cell wall organization"/>
    <property type="evidence" value="ECO:0007669"/>
    <property type="project" value="UniProtKB-KW"/>
</dbReference>
<dbReference type="PANTHER" id="PTHR30627">
    <property type="entry name" value="PEPTIDOGLYCAN D,D-TRANSPEPTIDASE"/>
    <property type="match status" value="1"/>
</dbReference>
<evidence type="ECO:0000313" key="19">
    <source>
        <dbReference type="EMBL" id="HEC06738.1"/>
    </source>
</evidence>
<comment type="subcellular location">
    <subcellularLocation>
        <location evidence="1">Membrane</location>
    </subcellularLocation>
</comment>
<dbReference type="Pfam" id="PF03717">
    <property type="entry name" value="PBP_dimer"/>
    <property type="match status" value="1"/>
</dbReference>
<organism evidence="19">
    <name type="scientific">Thiolapillus brandeum</name>
    <dbReference type="NCBI Taxonomy" id="1076588"/>
    <lineage>
        <taxon>Bacteria</taxon>
        <taxon>Pseudomonadati</taxon>
        <taxon>Pseudomonadota</taxon>
        <taxon>Gammaproteobacteria</taxon>
        <taxon>Chromatiales</taxon>
        <taxon>Sedimenticolaceae</taxon>
        <taxon>Thiolapillus</taxon>
    </lineage>
</organism>
<sequence>MAARREKRAKMHKRAEALPKAYVGRRRVVLTILMIAVSGLIWRAVDQQVFERDFLQSEGDHRYLDRVAVPAHRGAITDRNGVVLAMSTPVDSIAANPRLLRPDADTLQPLAKALDIGLDDLRRRLARYSHKHFVYLKRRLPPEEAQAVMAVAKKHHILGLQTTREYRRYYPDGEIFAHVIGFTNLDDLGQEGLEFAFNEQLAGKPGLKRVLRDGRRQVVADVESLRMPQPGKNLALSLDQRLQYIAYRELKAAIKKHNAISGSVVMLDVRTGEVLAMVNQPGFNPNSSRSTRGGRLRNRAVTDVFEPGSTMKPLTVAAGLDLGVIKADTRIDTNPGFFKLGRFRVRDHENLGVVDIETIIKKSSNVGAGKIALSLPREKFREYLVAMGLGKSTGSGYPGEASGQLRPAANWAKIDQATLSYGYGISVSVLQLAQAYAVIAADGIRRPVSLLRRDEVPQGTRVLSRKTAMEVRHMMESVVAPGGTATRAAVAGYRVAGKTGTVKKAGKGGYTQRKYLSLFVGMAPASNPRLVVAVMINEPRGKQYYGGLVAAPVFSAVMDDALRLLNVAPDALAHDRTVRLAHTGGQP</sequence>
<dbReference type="SUPFAM" id="SSF56601">
    <property type="entry name" value="beta-lactamase/transpeptidase-like"/>
    <property type="match status" value="1"/>
</dbReference>
<keyword evidence="8 16" id="KW-0378">Hydrolase</keyword>
<keyword evidence="12 16" id="KW-0472">Membrane</keyword>
<keyword evidence="14 16" id="KW-0131">Cell cycle</keyword>
<dbReference type="GO" id="GO:0006508">
    <property type="term" value="P:proteolysis"/>
    <property type="evidence" value="ECO:0007669"/>
    <property type="project" value="UniProtKB-KW"/>
</dbReference>
<evidence type="ECO:0000256" key="9">
    <source>
        <dbReference type="ARBA" id="ARBA00022960"/>
    </source>
</evidence>
<dbReference type="InterPro" id="IPR001460">
    <property type="entry name" value="PCN-bd_Tpept"/>
</dbReference>
<dbReference type="InterPro" id="IPR037532">
    <property type="entry name" value="FtsI_transpept"/>
</dbReference>
<dbReference type="SUPFAM" id="SSF56519">
    <property type="entry name" value="Penicillin binding protein dimerisation domain"/>
    <property type="match status" value="1"/>
</dbReference>
<accession>A0A831W8D9</accession>
<evidence type="ECO:0000256" key="4">
    <source>
        <dbReference type="ARBA" id="ARBA00022618"/>
    </source>
</evidence>
<dbReference type="InterPro" id="IPR005311">
    <property type="entry name" value="PBP_dimer"/>
</dbReference>
<dbReference type="GO" id="GO:0005886">
    <property type="term" value="C:plasma membrane"/>
    <property type="evidence" value="ECO:0007669"/>
    <property type="project" value="UniProtKB-UniRule"/>
</dbReference>
<comment type="similarity">
    <text evidence="16">Belongs to the transpeptidase family. FtsI subfamily.</text>
</comment>
<gene>
    <name evidence="16" type="primary">ftsI</name>
    <name evidence="19" type="ORF">ENJ12_07795</name>
</gene>
<evidence type="ECO:0000256" key="11">
    <source>
        <dbReference type="ARBA" id="ARBA00022989"/>
    </source>
</evidence>
<evidence type="ECO:0000256" key="10">
    <source>
        <dbReference type="ARBA" id="ARBA00022984"/>
    </source>
</evidence>
<dbReference type="EMBL" id="DRLF01000273">
    <property type="protein sequence ID" value="HEC06738.1"/>
    <property type="molecule type" value="Genomic_DNA"/>
</dbReference>
<evidence type="ECO:0000256" key="2">
    <source>
        <dbReference type="ARBA" id="ARBA00022475"/>
    </source>
</evidence>
<dbReference type="InterPro" id="IPR050515">
    <property type="entry name" value="Beta-lactam/transpept"/>
</dbReference>
<evidence type="ECO:0000256" key="15">
    <source>
        <dbReference type="ARBA" id="ARBA00023316"/>
    </source>
</evidence>
<evidence type="ECO:0000256" key="1">
    <source>
        <dbReference type="ARBA" id="ARBA00004370"/>
    </source>
</evidence>
<dbReference type="GO" id="GO:0008658">
    <property type="term" value="F:penicillin binding"/>
    <property type="evidence" value="ECO:0007669"/>
    <property type="project" value="InterPro"/>
</dbReference>
<evidence type="ECO:0000256" key="14">
    <source>
        <dbReference type="ARBA" id="ARBA00023306"/>
    </source>
</evidence>
<keyword evidence="13 16" id="KW-0717">Septation</keyword>
<name>A0A831W8D9_9GAMM</name>
<feature type="domain" description="Penicillin-binding protein transpeptidase" evidence="17">
    <location>
        <begin position="262"/>
        <end position="559"/>
    </location>
</feature>
<dbReference type="GO" id="GO:0009252">
    <property type="term" value="P:peptidoglycan biosynthetic process"/>
    <property type="evidence" value="ECO:0007669"/>
    <property type="project" value="UniProtKB-UniRule"/>
</dbReference>
<dbReference type="Pfam" id="PF00905">
    <property type="entry name" value="Transpeptidase"/>
    <property type="match status" value="1"/>
</dbReference>
<dbReference type="Gene3D" id="3.40.710.10">
    <property type="entry name" value="DD-peptidase/beta-lactamase superfamily"/>
    <property type="match status" value="1"/>
</dbReference>
<dbReference type="Gene3D" id="1.10.150.770">
    <property type="match status" value="1"/>
</dbReference>
<protein>
    <recommendedName>
        <fullName evidence="16">Peptidoglycan D,D-transpeptidase FtsI</fullName>
        <ecNumber evidence="16">3.4.16.4</ecNumber>
    </recommendedName>
    <alternativeName>
        <fullName evidence="16">Penicillin-binding protein 3</fullName>
        <shortName evidence="16">PBP-3</shortName>
    </alternativeName>
</protein>
<dbReference type="EC" id="3.4.16.4" evidence="16"/>
<dbReference type="GO" id="GO:0009002">
    <property type="term" value="F:serine-type D-Ala-D-Ala carboxypeptidase activity"/>
    <property type="evidence" value="ECO:0007669"/>
    <property type="project" value="UniProtKB-UniRule"/>
</dbReference>
<keyword evidence="5 16" id="KW-0121">Carboxypeptidase</keyword>
<comment type="pathway">
    <text evidence="16">Cell wall biogenesis; peptidoglycan biosynthesis.</text>
</comment>
<dbReference type="InterPro" id="IPR036138">
    <property type="entry name" value="PBP_dimer_sf"/>
</dbReference>
<dbReference type="HAMAP" id="MF_02080">
    <property type="entry name" value="FtsI_transpept"/>
    <property type="match status" value="1"/>
</dbReference>
<evidence type="ECO:0000259" key="17">
    <source>
        <dbReference type="Pfam" id="PF00905"/>
    </source>
</evidence>
<dbReference type="AlphaFoldDB" id="A0A831W8D9"/>
<keyword evidence="15 16" id="KW-0961">Cell wall biogenesis/degradation</keyword>
<keyword evidence="6 16" id="KW-0645">Protease</keyword>
<evidence type="ECO:0000256" key="5">
    <source>
        <dbReference type="ARBA" id="ARBA00022645"/>
    </source>
</evidence>
<keyword evidence="9 16" id="KW-0133">Cell shape</keyword>
<dbReference type="Gene3D" id="3.90.1310.10">
    <property type="entry name" value="Penicillin-binding protein 2a (Domain 2)"/>
    <property type="match status" value="1"/>
</dbReference>
<dbReference type="GO" id="GO:0008360">
    <property type="term" value="P:regulation of cell shape"/>
    <property type="evidence" value="ECO:0007669"/>
    <property type="project" value="UniProtKB-KW"/>
</dbReference>
<dbReference type="InterPro" id="IPR012338">
    <property type="entry name" value="Beta-lactam/transpept-like"/>
</dbReference>
<keyword evidence="10 16" id="KW-0573">Peptidoglycan synthesis</keyword>
<reference evidence="19" key="1">
    <citation type="journal article" date="2020" name="mSystems">
        <title>Genome- and Community-Level Interaction Insights into Carbon Utilization and Element Cycling Functions of Hydrothermarchaeota in Hydrothermal Sediment.</title>
        <authorList>
            <person name="Zhou Z."/>
            <person name="Liu Y."/>
            <person name="Xu W."/>
            <person name="Pan J."/>
            <person name="Luo Z.H."/>
            <person name="Li M."/>
        </authorList>
    </citation>
    <scope>NUCLEOTIDE SEQUENCE [LARGE SCALE GENOMIC DNA]</scope>
    <source>
        <strain evidence="19">HyVt-458</strain>
    </source>
</reference>
<evidence type="ECO:0000256" key="8">
    <source>
        <dbReference type="ARBA" id="ARBA00022801"/>
    </source>
</evidence>
<feature type="domain" description="Penicillin-binding protein dimerisation" evidence="18">
    <location>
        <begin position="69"/>
        <end position="217"/>
    </location>
</feature>
<evidence type="ECO:0000256" key="7">
    <source>
        <dbReference type="ARBA" id="ARBA00022692"/>
    </source>
</evidence>
<comment type="function">
    <text evidence="16">Catalyzes cross-linking of the peptidoglycan cell wall at the division septum.</text>
</comment>
<dbReference type="Gene3D" id="3.30.450.330">
    <property type="match status" value="1"/>
</dbReference>
<proteinExistence type="inferred from homology"/>
<evidence type="ECO:0000256" key="12">
    <source>
        <dbReference type="ARBA" id="ARBA00023136"/>
    </source>
</evidence>
<comment type="catalytic activity">
    <reaction evidence="16">
        <text>Preferential cleavage: (Ac)2-L-Lys-D-Ala-|-D-Ala. Also transpeptidation of peptidyl-alanyl moieties that are N-acyl substituents of D-alanine.</text>
        <dbReference type="EC" id="3.4.16.4"/>
    </reaction>
</comment>
<keyword evidence="11 16" id="KW-1133">Transmembrane helix</keyword>
<evidence type="ECO:0000259" key="18">
    <source>
        <dbReference type="Pfam" id="PF03717"/>
    </source>
</evidence>
<keyword evidence="3 16" id="KW-0997">Cell inner membrane</keyword>
<evidence type="ECO:0000256" key="16">
    <source>
        <dbReference type="HAMAP-Rule" id="MF_02080"/>
    </source>
</evidence>
<evidence type="ECO:0000256" key="3">
    <source>
        <dbReference type="ARBA" id="ARBA00022519"/>
    </source>
</evidence>
<comment type="caution">
    <text evidence="19">The sequence shown here is derived from an EMBL/GenBank/DDBJ whole genome shotgun (WGS) entry which is preliminary data.</text>
</comment>
<feature type="active site" description="Acyl-ester intermediate" evidence="16">
    <location>
        <position position="309"/>
    </location>
</feature>
<dbReference type="PANTHER" id="PTHR30627:SF1">
    <property type="entry name" value="PEPTIDOGLYCAN D,D-TRANSPEPTIDASE FTSI"/>
    <property type="match status" value="1"/>
</dbReference>
<dbReference type="UniPathway" id="UPA00219"/>
<dbReference type="GO" id="GO:0008955">
    <property type="term" value="F:peptidoglycan glycosyltransferase activity"/>
    <property type="evidence" value="ECO:0007669"/>
    <property type="project" value="InterPro"/>
</dbReference>
<dbReference type="GO" id="GO:0000917">
    <property type="term" value="P:division septum assembly"/>
    <property type="evidence" value="ECO:0007669"/>
    <property type="project" value="UniProtKB-KW"/>
</dbReference>
<keyword evidence="2 16" id="KW-1003">Cell membrane</keyword>
<keyword evidence="4 16" id="KW-0132">Cell division</keyword>
<evidence type="ECO:0000256" key="6">
    <source>
        <dbReference type="ARBA" id="ARBA00022670"/>
    </source>
</evidence>
<dbReference type="GO" id="GO:0043093">
    <property type="term" value="P:FtsZ-dependent cytokinesis"/>
    <property type="evidence" value="ECO:0007669"/>
    <property type="project" value="UniProtKB-UniRule"/>
</dbReference>